<dbReference type="EMBL" id="LSRS01000003">
    <property type="protein sequence ID" value="KAF1084898.1"/>
    <property type="molecule type" value="Genomic_DNA"/>
</dbReference>
<feature type="transmembrane region" description="Helical" evidence="1">
    <location>
        <begin position="89"/>
        <end position="108"/>
    </location>
</feature>
<dbReference type="Proteomes" id="UP000798488">
    <property type="component" value="Unassembled WGS sequence"/>
</dbReference>
<evidence type="ECO:0000313" key="3">
    <source>
        <dbReference type="Proteomes" id="UP000798488"/>
    </source>
</evidence>
<comment type="caution">
    <text evidence="2">The sequence shown here is derived from an EMBL/GenBank/DDBJ whole genome shotgun (WGS) entry which is preliminary data.</text>
</comment>
<dbReference type="RefSeq" id="WP_161821446.1">
    <property type="nucleotide sequence ID" value="NZ_LSRS01000003.1"/>
</dbReference>
<feature type="transmembrane region" description="Helical" evidence="1">
    <location>
        <begin position="55"/>
        <end position="77"/>
    </location>
</feature>
<keyword evidence="3" id="KW-1185">Reference proteome</keyword>
<name>A0A9D3AYL7_9FIRM</name>
<gene>
    <name evidence="2" type="ORF">SPSYN_01034</name>
</gene>
<accession>A0A9D3AYL7</accession>
<protein>
    <submittedName>
        <fullName evidence="2">Uncharacterized protein</fullName>
    </submittedName>
</protein>
<proteinExistence type="predicted"/>
<dbReference type="AlphaFoldDB" id="A0A9D3AYL7"/>
<keyword evidence="1" id="KW-0472">Membrane</keyword>
<feature type="transmembrane region" description="Helical" evidence="1">
    <location>
        <begin position="120"/>
        <end position="143"/>
    </location>
</feature>
<evidence type="ECO:0000313" key="2">
    <source>
        <dbReference type="EMBL" id="KAF1084898.1"/>
    </source>
</evidence>
<evidence type="ECO:0000256" key="1">
    <source>
        <dbReference type="SAM" id="Phobius"/>
    </source>
</evidence>
<dbReference type="OrthoDB" id="1798220at2"/>
<organism evidence="2 3">
    <name type="scientific">Sporotomaculum syntrophicum</name>
    <dbReference type="NCBI Taxonomy" id="182264"/>
    <lineage>
        <taxon>Bacteria</taxon>
        <taxon>Bacillati</taxon>
        <taxon>Bacillota</taxon>
        <taxon>Clostridia</taxon>
        <taxon>Eubacteriales</taxon>
        <taxon>Desulfallaceae</taxon>
        <taxon>Sporotomaculum</taxon>
    </lineage>
</organism>
<sequence>MDTIVRGSIAGLIATVLYGIVNWVLYITDILPSTAVHYAAVLITPPGTSLTTMPMISGIIAFMIAGTFVGVILSYVIRWTGDDYAWLKGLGIGAVLWPIHTAILPGLIAPHLYQTLPPTMVLASFVLSSLWGVTVGFILQYLARKEDIWV</sequence>
<keyword evidence="1" id="KW-0812">Transmembrane</keyword>
<feature type="transmembrane region" description="Helical" evidence="1">
    <location>
        <begin position="7"/>
        <end position="26"/>
    </location>
</feature>
<reference evidence="2" key="1">
    <citation type="submission" date="2016-02" db="EMBL/GenBank/DDBJ databases">
        <title>Draft Genome Sequence of Sporotomaculum syntrophicum Strain FB, a Syntrophic Benzoate Degrader.</title>
        <authorList>
            <person name="Nobu M.K."/>
            <person name="Narihiro T."/>
            <person name="Qiu Y.-L."/>
            <person name="Ohashi A."/>
            <person name="Liu W.-T."/>
            <person name="Yuji S."/>
        </authorList>
    </citation>
    <scope>NUCLEOTIDE SEQUENCE</scope>
    <source>
        <strain evidence="2">FB</strain>
    </source>
</reference>
<keyword evidence="1" id="KW-1133">Transmembrane helix</keyword>